<dbReference type="AlphaFoldDB" id="W1NY37"/>
<evidence type="ECO:0000256" key="10">
    <source>
        <dbReference type="ARBA" id="ARBA00023315"/>
    </source>
</evidence>
<feature type="transmembrane region" description="Helical" evidence="11">
    <location>
        <begin position="30"/>
        <end position="52"/>
    </location>
</feature>
<keyword evidence="8" id="KW-0443">Lipid metabolism</keyword>
<gene>
    <name evidence="12" type="ORF">AMTR_s00111p00149430</name>
</gene>
<evidence type="ECO:0000256" key="4">
    <source>
        <dbReference type="ARBA" id="ARBA00022679"/>
    </source>
</evidence>
<dbReference type="eggNOG" id="KOG0831">
    <property type="taxonomic scope" value="Eukaryota"/>
</dbReference>
<evidence type="ECO:0000256" key="3">
    <source>
        <dbReference type="ARBA" id="ARBA00022516"/>
    </source>
</evidence>
<dbReference type="PANTHER" id="PTHR12317:SF63">
    <property type="entry name" value="DIACYLGLYCEROL O-ACYLTRANSFERASE 2"/>
    <property type="match status" value="1"/>
</dbReference>
<reference evidence="13" key="1">
    <citation type="journal article" date="2013" name="Science">
        <title>The Amborella genome and the evolution of flowering plants.</title>
        <authorList>
            <consortium name="Amborella Genome Project"/>
        </authorList>
    </citation>
    <scope>NUCLEOTIDE SEQUENCE [LARGE SCALE GENOMIC DNA]</scope>
</reference>
<dbReference type="GO" id="GO:0019432">
    <property type="term" value="P:triglyceride biosynthetic process"/>
    <property type="evidence" value="ECO:0000318"/>
    <property type="project" value="GO_Central"/>
</dbReference>
<evidence type="ECO:0000256" key="8">
    <source>
        <dbReference type="ARBA" id="ARBA00023098"/>
    </source>
</evidence>
<dbReference type="Pfam" id="PF03982">
    <property type="entry name" value="DAGAT"/>
    <property type="match status" value="1"/>
</dbReference>
<sequence length="326" mass="36902">MEEFQKCDQKSENLEYTVIKSKTYSSFHTLIAITLWLGALHLNLVITALVFLFFPLKYAVLLFMLMVLNTLIPVDDQSKFGGRVARYIGKYGPGYFPTTVLIEDIQSFDPNQAYVLAAEPHSIFPIGCLSLLNITGLMPLSKTKGLASNATFYPPLLRQVGTWTGLVPATKKNFVKYLEAGYSCIVIPGGVQEIFYMEHGSEVAYLKKRQGFVRIAIETGRPLVPIFCFGQTNVYNWWKPKGDLYTRIARAIRFAPLLYWGMFGTHIPYRRPMHVIVGRPIELKRNPNPSKEEVAEVHALFVSKLEQLCQRHKAAAGHADIQLRVI</sequence>
<evidence type="ECO:0000256" key="7">
    <source>
        <dbReference type="ARBA" id="ARBA00022989"/>
    </source>
</evidence>
<keyword evidence="3" id="KW-0444">Lipid biosynthesis</keyword>
<keyword evidence="4 11" id="KW-0808">Transferase</keyword>
<dbReference type="OMA" id="GTWIRFF"/>
<dbReference type="KEGG" id="atr:18428317"/>
<proteinExistence type="inferred from homology"/>
<dbReference type="HOGENOM" id="CLU_023995_2_0_1"/>
<dbReference type="PANTHER" id="PTHR12317">
    <property type="entry name" value="DIACYLGLYCEROL O-ACYLTRANSFERASE"/>
    <property type="match status" value="1"/>
</dbReference>
<keyword evidence="10" id="KW-0012">Acyltransferase</keyword>
<dbReference type="STRING" id="13333.W1NY37"/>
<organism evidence="12 13">
    <name type="scientific">Amborella trichopoda</name>
    <dbReference type="NCBI Taxonomy" id="13333"/>
    <lineage>
        <taxon>Eukaryota</taxon>
        <taxon>Viridiplantae</taxon>
        <taxon>Streptophyta</taxon>
        <taxon>Embryophyta</taxon>
        <taxon>Tracheophyta</taxon>
        <taxon>Spermatophyta</taxon>
        <taxon>Magnoliopsida</taxon>
        <taxon>Amborellales</taxon>
        <taxon>Amborellaceae</taxon>
        <taxon>Amborella</taxon>
    </lineage>
</organism>
<evidence type="ECO:0000313" key="13">
    <source>
        <dbReference type="Proteomes" id="UP000017836"/>
    </source>
</evidence>
<evidence type="ECO:0000256" key="1">
    <source>
        <dbReference type="ARBA" id="ARBA00004477"/>
    </source>
</evidence>
<evidence type="ECO:0000313" key="12">
    <source>
        <dbReference type="EMBL" id="ERN00269.1"/>
    </source>
</evidence>
<comment type="similarity">
    <text evidence="2 11">Belongs to the diacylglycerol acyltransferase family.</text>
</comment>
<keyword evidence="6 11" id="KW-0256">Endoplasmic reticulum</keyword>
<evidence type="ECO:0000256" key="11">
    <source>
        <dbReference type="RuleBase" id="RU367023"/>
    </source>
</evidence>
<evidence type="ECO:0000256" key="5">
    <source>
        <dbReference type="ARBA" id="ARBA00022692"/>
    </source>
</evidence>
<comment type="caution">
    <text evidence="11">Lacks conserved residue(s) required for the propagation of feature annotation.</text>
</comment>
<protein>
    <recommendedName>
        <fullName evidence="11">Acyltransferase</fullName>
        <ecNumber evidence="11">2.3.1.-</ecNumber>
    </recommendedName>
</protein>
<evidence type="ECO:0000256" key="2">
    <source>
        <dbReference type="ARBA" id="ARBA00005420"/>
    </source>
</evidence>
<keyword evidence="9 11" id="KW-0472">Membrane</keyword>
<dbReference type="GO" id="GO:0004144">
    <property type="term" value="F:diacylglycerol O-acyltransferase activity"/>
    <property type="evidence" value="ECO:0000318"/>
    <property type="project" value="GO_Central"/>
</dbReference>
<dbReference type="Proteomes" id="UP000017836">
    <property type="component" value="Unassembled WGS sequence"/>
</dbReference>
<dbReference type="Gramene" id="ERN00269">
    <property type="protein sequence ID" value="ERN00269"/>
    <property type="gene ID" value="AMTR_s00111p00149430"/>
</dbReference>
<keyword evidence="5 11" id="KW-0812">Transmembrane</keyword>
<dbReference type="InterPro" id="IPR007130">
    <property type="entry name" value="DAGAT"/>
</dbReference>
<dbReference type="EC" id="2.3.1.-" evidence="11"/>
<dbReference type="CDD" id="cd07987">
    <property type="entry name" value="LPLAT_MGAT-like"/>
    <property type="match status" value="1"/>
</dbReference>
<dbReference type="GO" id="GO:0005789">
    <property type="term" value="C:endoplasmic reticulum membrane"/>
    <property type="evidence" value="ECO:0000318"/>
    <property type="project" value="GO_Central"/>
</dbReference>
<dbReference type="EMBL" id="KI394940">
    <property type="protein sequence ID" value="ERN00269.1"/>
    <property type="molecule type" value="Genomic_DNA"/>
</dbReference>
<evidence type="ECO:0000256" key="9">
    <source>
        <dbReference type="ARBA" id="ARBA00023136"/>
    </source>
</evidence>
<comment type="subcellular location">
    <subcellularLocation>
        <location evidence="1 11">Endoplasmic reticulum membrane</location>
        <topology evidence="1 11">Multi-pass membrane protein</topology>
    </subcellularLocation>
</comment>
<evidence type="ECO:0000256" key="6">
    <source>
        <dbReference type="ARBA" id="ARBA00022824"/>
    </source>
</evidence>
<keyword evidence="7 11" id="KW-1133">Transmembrane helix</keyword>
<name>W1NY37_AMBTC</name>
<keyword evidence="13" id="KW-1185">Reference proteome</keyword>
<dbReference type="OrthoDB" id="264532at2759"/>
<accession>W1NY37</accession>